<feature type="chain" id="PRO_5030981589" evidence="1">
    <location>
        <begin position="28"/>
        <end position="163"/>
    </location>
</feature>
<keyword evidence="1" id="KW-0732">Signal</keyword>
<dbReference type="EMBL" id="JABBFZ010000008">
    <property type="protein sequence ID" value="NML32282.1"/>
    <property type="molecule type" value="Genomic_DNA"/>
</dbReference>
<keyword evidence="3" id="KW-1185">Reference proteome</keyword>
<dbReference type="Proteomes" id="UP000583127">
    <property type="component" value="Unassembled WGS sequence"/>
</dbReference>
<organism evidence="2 3">
    <name type="scientific">Paraburkholderia antibiotica</name>
    <dbReference type="NCBI Taxonomy" id="2728839"/>
    <lineage>
        <taxon>Bacteria</taxon>
        <taxon>Pseudomonadati</taxon>
        <taxon>Pseudomonadota</taxon>
        <taxon>Betaproteobacteria</taxon>
        <taxon>Burkholderiales</taxon>
        <taxon>Burkholderiaceae</taxon>
        <taxon>Paraburkholderia</taxon>
    </lineage>
</organism>
<evidence type="ECO:0000313" key="2">
    <source>
        <dbReference type="EMBL" id="NML32282.1"/>
    </source>
</evidence>
<accession>A0A7X9X6A4</accession>
<feature type="signal peptide" evidence="1">
    <location>
        <begin position="1"/>
        <end position="27"/>
    </location>
</feature>
<dbReference type="AlphaFoldDB" id="A0A7X9X6A4"/>
<sequence length="163" mass="17019">MNRRTFMLTSAALATAAGSAWPWLAQAAQGGRVARAFAIVDSTLACGASFARYAGHLQLPVFDIGDDAGALWFTTLAPLLDDARSDRATAGAVGATGAVHATPSLIGFTRASDYFILRHLALRGGRFVEHSHEQRVGPHALPVYVAFALTPGTARVAQSAQSG</sequence>
<gene>
    <name evidence="2" type="ORF">HHL14_15720</name>
</gene>
<dbReference type="InterPro" id="IPR006311">
    <property type="entry name" value="TAT_signal"/>
</dbReference>
<proteinExistence type="predicted"/>
<evidence type="ECO:0000313" key="3">
    <source>
        <dbReference type="Proteomes" id="UP000583127"/>
    </source>
</evidence>
<protein>
    <submittedName>
        <fullName evidence="2">Uncharacterized protein</fullName>
    </submittedName>
</protein>
<reference evidence="2 3" key="1">
    <citation type="submission" date="2020-04" db="EMBL/GenBank/DDBJ databases">
        <title>Paraburkholderia sp. G-4-1-8 isolated from soil.</title>
        <authorList>
            <person name="Dahal R.H."/>
        </authorList>
    </citation>
    <scope>NUCLEOTIDE SEQUENCE [LARGE SCALE GENOMIC DNA]</scope>
    <source>
        <strain evidence="2 3">G-4-1-8</strain>
    </source>
</reference>
<comment type="caution">
    <text evidence="2">The sequence shown here is derived from an EMBL/GenBank/DDBJ whole genome shotgun (WGS) entry which is preliminary data.</text>
</comment>
<evidence type="ECO:0000256" key="1">
    <source>
        <dbReference type="SAM" id="SignalP"/>
    </source>
</evidence>
<name>A0A7X9X6A4_9BURK</name>
<dbReference type="PROSITE" id="PS51318">
    <property type="entry name" value="TAT"/>
    <property type="match status" value="1"/>
</dbReference>